<comment type="subcellular location">
    <subcellularLocation>
        <location evidence="1">Cytoplasm</location>
    </subcellularLocation>
</comment>
<evidence type="ECO:0000259" key="11">
    <source>
        <dbReference type="PROSITE" id="PS51093"/>
    </source>
</evidence>
<dbReference type="SUPFAM" id="SSF51261">
    <property type="entry name" value="Duplicated hybrid motif"/>
    <property type="match status" value="1"/>
</dbReference>
<dbReference type="GO" id="GO:0016301">
    <property type="term" value="F:kinase activity"/>
    <property type="evidence" value="ECO:0007669"/>
    <property type="project" value="UniProtKB-KW"/>
</dbReference>
<dbReference type="GO" id="GO:0005737">
    <property type="term" value="C:cytoplasm"/>
    <property type="evidence" value="ECO:0007669"/>
    <property type="project" value="UniProtKB-SubCell"/>
</dbReference>
<evidence type="ECO:0000256" key="3">
    <source>
        <dbReference type="ARBA" id="ARBA00022597"/>
    </source>
</evidence>
<dbReference type="InterPro" id="IPR011055">
    <property type="entry name" value="Dup_hybrid_motif"/>
</dbReference>
<keyword evidence="2" id="KW-0813">Transport</keyword>
<evidence type="ECO:0000256" key="10">
    <source>
        <dbReference type="ARBA" id="ARBA00042873"/>
    </source>
</evidence>
<evidence type="ECO:0000256" key="9">
    <source>
        <dbReference type="ARBA" id="ARBA00042526"/>
    </source>
</evidence>
<proteinExistence type="predicted"/>
<comment type="caution">
    <text evidence="12">The sequence shown here is derived from an EMBL/GenBank/DDBJ whole genome shotgun (WGS) entry which is preliminary data.</text>
</comment>
<dbReference type="GO" id="GO:0009401">
    <property type="term" value="P:phosphoenolpyruvate-dependent sugar phosphotransferase system"/>
    <property type="evidence" value="ECO:0007669"/>
    <property type="project" value="UniProtKB-KW"/>
</dbReference>
<evidence type="ECO:0000256" key="5">
    <source>
        <dbReference type="ARBA" id="ARBA00022683"/>
    </source>
</evidence>
<accession>A0A6L9MRC8</accession>
<dbReference type="Proteomes" id="UP000478837">
    <property type="component" value="Unassembled WGS sequence"/>
</dbReference>
<evidence type="ECO:0000256" key="4">
    <source>
        <dbReference type="ARBA" id="ARBA00022679"/>
    </source>
</evidence>
<reference evidence="12 13" key="1">
    <citation type="submission" date="2020-01" db="EMBL/GenBank/DDBJ databases">
        <title>Genomes of bacteria type strains.</title>
        <authorList>
            <person name="Chen J."/>
            <person name="Zhu S."/>
            <person name="Yang J."/>
        </authorList>
    </citation>
    <scope>NUCLEOTIDE SEQUENCE [LARGE SCALE GENOMIC DNA]</scope>
    <source>
        <strain evidence="12 13">LMG 22958</strain>
    </source>
</reference>
<dbReference type="EMBL" id="JAAAWP010000001">
    <property type="protein sequence ID" value="NDW20421.1"/>
    <property type="molecule type" value="Genomic_DNA"/>
</dbReference>
<dbReference type="Gene3D" id="2.70.70.10">
    <property type="entry name" value="Glucose Permease (Domain IIA)"/>
    <property type="match status" value="1"/>
</dbReference>
<gene>
    <name evidence="12" type="ORF">GTW09_02630</name>
</gene>
<evidence type="ECO:0000256" key="2">
    <source>
        <dbReference type="ARBA" id="ARBA00022448"/>
    </source>
</evidence>
<dbReference type="InterPro" id="IPR001127">
    <property type="entry name" value="PTS_EIIA_1_perm"/>
</dbReference>
<keyword evidence="4" id="KW-0808">Transferase</keyword>
<dbReference type="PROSITE" id="PS51093">
    <property type="entry name" value="PTS_EIIA_TYPE_1"/>
    <property type="match status" value="1"/>
</dbReference>
<keyword evidence="13" id="KW-1185">Reference proteome</keyword>
<dbReference type="PANTHER" id="PTHR45008:SF1">
    <property type="entry name" value="PTS SYSTEM GLUCOSE-SPECIFIC EIIA COMPONENT"/>
    <property type="match status" value="1"/>
</dbReference>
<dbReference type="PANTHER" id="PTHR45008">
    <property type="entry name" value="PTS SYSTEM GLUCOSE-SPECIFIC EIIA COMPONENT"/>
    <property type="match status" value="1"/>
</dbReference>
<name>A0A6L9MRC8_9ALTE</name>
<evidence type="ECO:0000256" key="6">
    <source>
        <dbReference type="ARBA" id="ARBA00022777"/>
    </source>
</evidence>
<sequence length="144" mass="15223">MSGQVKPLSAASDSLYAKGYFGPGAAITSPSSSVKAPFSGICTRVIPLDYAVEIKSSAGLKCLIKYGSDTHQLHGAQFSCAIKTGDTFKAGSLLFTVNSSWLKQQGVENICIMTILNAHALLGVMATERKHVDAVEDPLLTLFV</sequence>
<protein>
    <recommendedName>
        <fullName evidence="7">PTS system glucose-specific EIIA component</fullName>
    </recommendedName>
    <alternativeName>
        <fullName evidence="10">EIIA-Glc</fullName>
    </alternativeName>
    <alternativeName>
        <fullName evidence="9">EIII-Glc</fullName>
    </alternativeName>
    <alternativeName>
        <fullName evidence="8">Glucose-specific phosphotransferase enzyme IIA component</fullName>
    </alternativeName>
</protein>
<dbReference type="InterPro" id="IPR050890">
    <property type="entry name" value="PTS_EIIA_component"/>
</dbReference>
<evidence type="ECO:0000256" key="1">
    <source>
        <dbReference type="ARBA" id="ARBA00004496"/>
    </source>
</evidence>
<dbReference type="AlphaFoldDB" id="A0A6L9MRC8"/>
<keyword evidence="5" id="KW-0598">Phosphotransferase system</keyword>
<evidence type="ECO:0000256" key="8">
    <source>
        <dbReference type="ARBA" id="ARBA00042296"/>
    </source>
</evidence>
<evidence type="ECO:0000256" key="7">
    <source>
        <dbReference type="ARBA" id="ARBA00039163"/>
    </source>
</evidence>
<dbReference type="Pfam" id="PF00358">
    <property type="entry name" value="PTS_EIIA_1"/>
    <property type="match status" value="1"/>
</dbReference>
<organism evidence="12 13">
    <name type="scientific">Alteromonas hispanica</name>
    <dbReference type="NCBI Taxonomy" id="315421"/>
    <lineage>
        <taxon>Bacteria</taxon>
        <taxon>Pseudomonadati</taxon>
        <taxon>Pseudomonadota</taxon>
        <taxon>Gammaproteobacteria</taxon>
        <taxon>Alteromonadales</taxon>
        <taxon>Alteromonadaceae</taxon>
        <taxon>Alteromonas/Salinimonas group</taxon>
        <taxon>Alteromonas</taxon>
    </lineage>
</organism>
<keyword evidence="3 12" id="KW-0762">Sugar transport</keyword>
<keyword evidence="6" id="KW-0418">Kinase</keyword>
<evidence type="ECO:0000313" key="13">
    <source>
        <dbReference type="Proteomes" id="UP000478837"/>
    </source>
</evidence>
<feature type="domain" description="PTS EIIA type-1" evidence="11">
    <location>
        <begin position="13"/>
        <end position="117"/>
    </location>
</feature>
<evidence type="ECO:0000313" key="12">
    <source>
        <dbReference type="EMBL" id="NDW20421.1"/>
    </source>
</evidence>